<reference evidence="1" key="1">
    <citation type="submission" date="2020-11" db="EMBL/GenBank/DDBJ databases">
        <authorList>
            <person name="Whitehead M."/>
        </authorList>
    </citation>
    <scope>NUCLEOTIDE SEQUENCE</scope>
    <source>
        <strain evidence="1">EGII</strain>
    </source>
</reference>
<dbReference type="OrthoDB" id="5919042at2759"/>
<dbReference type="Proteomes" id="UP000606786">
    <property type="component" value="Unassembled WGS sequence"/>
</dbReference>
<evidence type="ECO:0000313" key="1">
    <source>
        <dbReference type="EMBL" id="CAD7003817.1"/>
    </source>
</evidence>
<comment type="caution">
    <text evidence="1">The sequence shown here is derived from an EMBL/GenBank/DDBJ whole genome shotgun (WGS) entry which is preliminary data.</text>
</comment>
<organism evidence="1 2">
    <name type="scientific">Ceratitis capitata</name>
    <name type="common">Mediterranean fruit fly</name>
    <name type="synonym">Tephritis capitata</name>
    <dbReference type="NCBI Taxonomy" id="7213"/>
    <lineage>
        <taxon>Eukaryota</taxon>
        <taxon>Metazoa</taxon>
        <taxon>Ecdysozoa</taxon>
        <taxon>Arthropoda</taxon>
        <taxon>Hexapoda</taxon>
        <taxon>Insecta</taxon>
        <taxon>Pterygota</taxon>
        <taxon>Neoptera</taxon>
        <taxon>Endopterygota</taxon>
        <taxon>Diptera</taxon>
        <taxon>Brachycera</taxon>
        <taxon>Muscomorpha</taxon>
        <taxon>Tephritoidea</taxon>
        <taxon>Tephritidae</taxon>
        <taxon>Ceratitis</taxon>
        <taxon>Ceratitis</taxon>
    </lineage>
</organism>
<evidence type="ECO:0000313" key="2">
    <source>
        <dbReference type="Proteomes" id="UP000606786"/>
    </source>
</evidence>
<sequence>MKQLVEEKDKHINDLTETLNNFHEDQQRYIKDSSSYSAEQISKCTPISCAPRLQTKFTTPSRSAASAKRND</sequence>
<dbReference type="AlphaFoldDB" id="A0A811V1Q2"/>
<keyword evidence="2" id="KW-1185">Reference proteome</keyword>
<protein>
    <submittedName>
        <fullName evidence="1">(Mediterranean fruit fly) hypothetical protein</fullName>
    </submittedName>
</protein>
<accession>A0A811V1Q2</accession>
<proteinExistence type="predicted"/>
<dbReference type="EMBL" id="CAJHJT010000034">
    <property type="protein sequence ID" value="CAD7003817.1"/>
    <property type="molecule type" value="Genomic_DNA"/>
</dbReference>
<name>A0A811V1Q2_CERCA</name>
<gene>
    <name evidence="1" type="ORF">CCAP1982_LOCUS12250</name>
</gene>